<dbReference type="InterPro" id="IPR001478">
    <property type="entry name" value="PDZ"/>
</dbReference>
<organism evidence="3 4">
    <name type="scientific">Candidatus Pristimantibacillus lignocellulolyticus</name>
    <dbReference type="NCBI Taxonomy" id="2994561"/>
    <lineage>
        <taxon>Bacteria</taxon>
        <taxon>Bacillati</taxon>
        <taxon>Bacillota</taxon>
        <taxon>Bacilli</taxon>
        <taxon>Bacillales</taxon>
        <taxon>Paenibacillaceae</taxon>
        <taxon>Candidatus Pristimantibacillus</taxon>
    </lineage>
</organism>
<keyword evidence="1" id="KW-0812">Transmembrane</keyword>
<dbReference type="KEGG" id="plig:NAG76_21875"/>
<feature type="transmembrane region" description="Helical" evidence="1">
    <location>
        <begin position="44"/>
        <end position="61"/>
    </location>
</feature>
<keyword evidence="1" id="KW-1133">Transmembrane helix</keyword>
<accession>A0A9J6ZE53</accession>
<dbReference type="InterPro" id="IPR036034">
    <property type="entry name" value="PDZ_sf"/>
</dbReference>
<evidence type="ECO:0000313" key="4">
    <source>
        <dbReference type="Proteomes" id="UP001056756"/>
    </source>
</evidence>
<protein>
    <submittedName>
        <fullName evidence="3">PDZ domain-containing protein</fullName>
    </submittedName>
</protein>
<feature type="transmembrane region" description="Helical" evidence="1">
    <location>
        <begin position="5"/>
        <end position="24"/>
    </location>
</feature>
<reference evidence="3" key="1">
    <citation type="submission" date="2022-05" db="EMBL/GenBank/DDBJ databases">
        <title>Novel bacterial taxa in a minimal lignocellulolytic consortium and its capacity to transform plastics disclosed by genome-resolved metagenomics.</title>
        <authorList>
            <person name="Rodriguez C.A.D."/>
            <person name="Diaz-Garcia L."/>
            <person name="Herrera K."/>
            <person name="Tarazona N.A."/>
            <person name="Sproer C."/>
            <person name="Overmann J."/>
            <person name="Jimenez D.J."/>
        </authorList>
    </citation>
    <scope>NUCLEOTIDE SEQUENCE</scope>
    <source>
        <strain evidence="3">MAG5</strain>
    </source>
</reference>
<keyword evidence="1" id="KW-0472">Membrane</keyword>
<dbReference type="Pfam" id="PF13180">
    <property type="entry name" value="PDZ_2"/>
    <property type="match status" value="1"/>
</dbReference>
<feature type="domain" description="PDZ" evidence="2">
    <location>
        <begin position="244"/>
        <end position="299"/>
    </location>
</feature>
<dbReference type="InterPro" id="IPR014721">
    <property type="entry name" value="Ribsml_uS5_D2-typ_fold_subgr"/>
</dbReference>
<dbReference type="InterPro" id="IPR020568">
    <property type="entry name" value="Ribosomal_Su5_D2-typ_SF"/>
</dbReference>
<feature type="transmembrane region" description="Helical" evidence="1">
    <location>
        <begin position="73"/>
        <end position="92"/>
    </location>
</feature>
<feature type="transmembrane region" description="Helical" evidence="1">
    <location>
        <begin position="98"/>
        <end position="118"/>
    </location>
</feature>
<dbReference type="Proteomes" id="UP001056756">
    <property type="component" value="Chromosome"/>
</dbReference>
<evidence type="ECO:0000313" key="3">
    <source>
        <dbReference type="EMBL" id="URN94435.1"/>
    </source>
</evidence>
<dbReference type="PROSITE" id="PS50106">
    <property type="entry name" value="PDZ"/>
    <property type="match status" value="1"/>
</dbReference>
<sequence>MNRSWYIGGFVSILFAIIIFQMIWLPDAFFFAKGKEWIQYIDQLYYVVIIIPLCWLIGAIWRSQQNQQRSLALTIMRIIVIMGSVTMIVILTQPLQHLQLLIIVTAITVVTIVGELVWSKVIDVRSNSQIVSKQFRHYNSSLIGPIVVYCIILLVLLCPTGYNVTYPGMTMNMNTYATIGQQRSENNGIIEGVLVFERPAFPIDWLYSAIFPSYEMNKREANEPSITETYSQVAEMKTDADKLAAAVAWEQAGLGEAIVYEGIQVIAIVANSPADGVIQAGDIVTAINGETLHDAAALITYMSSHVEAGDHVQIELLREGQQVKSTVSTVASTDGENRAVLGVSIQNAYRTQMEEELTFKSYLAHAGGPSHGAMLTLAFLDQLSEADLTGGLKIAGTGTIEPDGTVGMVGGIQQKAYAVSRTTADVFFVPKEGYLEATTGAPELNIVPVTSLRDILSWIEDHQTDTTL</sequence>
<name>A0A9J6ZE53_9BACL</name>
<dbReference type="EMBL" id="CP097899">
    <property type="protein sequence ID" value="URN94435.1"/>
    <property type="molecule type" value="Genomic_DNA"/>
</dbReference>
<proteinExistence type="predicted"/>
<dbReference type="SMART" id="SM00228">
    <property type="entry name" value="PDZ"/>
    <property type="match status" value="1"/>
</dbReference>
<evidence type="ECO:0000256" key="1">
    <source>
        <dbReference type="SAM" id="Phobius"/>
    </source>
</evidence>
<gene>
    <name evidence="3" type="ORF">NAG76_21875</name>
</gene>
<feature type="transmembrane region" description="Helical" evidence="1">
    <location>
        <begin position="138"/>
        <end position="157"/>
    </location>
</feature>
<dbReference type="SUPFAM" id="SSF54211">
    <property type="entry name" value="Ribosomal protein S5 domain 2-like"/>
    <property type="match status" value="1"/>
</dbReference>
<dbReference type="Gene3D" id="3.30.230.10">
    <property type="match status" value="1"/>
</dbReference>
<evidence type="ECO:0000259" key="2">
    <source>
        <dbReference type="PROSITE" id="PS50106"/>
    </source>
</evidence>
<dbReference type="AlphaFoldDB" id="A0A9J6ZE53"/>
<dbReference type="SUPFAM" id="SSF50156">
    <property type="entry name" value="PDZ domain-like"/>
    <property type="match status" value="1"/>
</dbReference>